<evidence type="ECO:0000313" key="1">
    <source>
        <dbReference type="EMBL" id="MBX49799.1"/>
    </source>
</evidence>
<name>A0A2P2P540_RHIMU</name>
<proteinExistence type="predicted"/>
<accession>A0A2P2P540</accession>
<dbReference type="EMBL" id="GGEC01069315">
    <property type="protein sequence ID" value="MBX49799.1"/>
    <property type="molecule type" value="Transcribed_RNA"/>
</dbReference>
<reference evidence="1" key="1">
    <citation type="submission" date="2018-02" db="EMBL/GenBank/DDBJ databases">
        <title>Rhizophora mucronata_Transcriptome.</title>
        <authorList>
            <person name="Meera S.P."/>
            <person name="Sreeshan A."/>
            <person name="Augustine A."/>
        </authorList>
    </citation>
    <scope>NUCLEOTIDE SEQUENCE</scope>
    <source>
        <tissue evidence="1">Leaf</tissue>
    </source>
</reference>
<dbReference type="AlphaFoldDB" id="A0A2P2P540"/>
<protein>
    <submittedName>
        <fullName evidence="1">Uncharacterized protein</fullName>
    </submittedName>
</protein>
<sequence>MRLSIQMMMVSLMSLEMSMMMTLMRRSLAMVMHIIHPTR</sequence>
<organism evidence="1">
    <name type="scientific">Rhizophora mucronata</name>
    <name type="common">Asiatic mangrove</name>
    <dbReference type="NCBI Taxonomy" id="61149"/>
    <lineage>
        <taxon>Eukaryota</taxon>
        <taxon>Viridiplantae</taxon>
        <taxon>Streptophyta</taxon>
        <taxon>Embryophyta</taxon>
        <taxon>Tracheophyta</taxon>
        <taxon>Spermatophyta</taxon>
        <taxon>Magnoliopsida</taxon>
        <taxon>eudicotyledons</taxon>
        <taxon>Gunneridae</taxon>
        <taxon>Pentapetalae</taxon>
        <taxon>rosids</taxon>
        <taxon>fabids</taxon>
        <taxon>Malpighiales</taxon>
        <taxon>Rhizophoraceae</taxon>
        <taxon>Rhizophora</taxon>
    </lineage>
</organism>